<protein>
    <submittedName>
        <fullName evidence="2">Uncharacterized protein</fullName>
    </submittedName>
</protein>
<dbReference type="Proteomes" id="UP000176451">
    <property type="component" value="Unassembled WGS sequence"/>
</dbReference>
<keyword evidence="1" id="KW-0812">Transmembrane</keyword>
<feature type="transmembrane region" description="Helical" evidence="1">
    <location>
        <begin position="33"/>
        <end position="52"/>
    </location>
</feature>
<dbReference type="AlphaFoldDB" id="A0A1F5EHT9"/>
<keyword evidence="1" id="KW-0472">Membrane</keyword>
<reference evidence="2 3" key="1">
    <citation type="journal article" date="2016" name="Nat. Commun.">
        <title>Thousands of microbial genomes shed light on interconnected biogeochemical processes in an aquifer system.</title>
        <authorList>
            <person name="Anantharaman K."/>
            <person name="Brown C.T."/>
            <person name="Hug L.A."/>
            <person name="Sharon I."/>
            <person name="Castelle C.J."/>
            <person name="Probst A.J."/>
            <person name="Thomas B.C."/>
            <person name="Singh A."/>
            <person name="Wilkins M.J."/>
            <person name="Karaoz U."/>
            <person name="Brodie E.L."/>
            <person name="Williams K.H."/>
            <person name="Hubbard S.S."/>
            <person name="Banfield J.F."/>
        </authorList>
    </citation>
    <scope>NUCLEOTIDE SEQUENCE [LARGE SCALE GENOMIC DNA]</scope>
</reference>
<sequence>MIEVIEDPKNCEGKYKQKYAQVIIICHKTRKTCLAIIFILSFLSLLLFWQCLKDYLKYLIGFNLFLFLLAWFVFFLTDYIIIHNLIYSDIFGKRIFRRQKKQIASKTLQK</sequence>
<name>A0A1F5EHT9_9BACT</name>
<evidence type="ECO:0000313" key="2">
    <source>
        <dbReference type="EMBL" id="OGD66935.1"/>
    </source>
</evidence>
<evidence type="ECO:0000256" key="1">
    <source>
        <dbReference type="SAM" id="Phobius"/>
    </source>
</evidence>
<comment type="caution">
    <text evidence="2">The sequence shown here is derived from an EMBL/GenBank/DDBJ whole genome shotgun (WGS) entry which is preliminary data.</text>
</comment>
<organism evidence="2 3">
    <name type="scientific">Candidatus Berkelbacteria bacterium RIFCSPHIGHO2_12_FULL_36_9</name>
    <dbReference type="NCBI Taxonomy" id="1797469"/>
    <lineage>
        <taxon>Bacteria</taxon>
        <taxon>Candidatus Berkelbacteria</taxon>
    </lineage>
</organism>
<accession>A0A1F5EHT9</accession>
<dbReference type="EMBL" id="MEZV01000023">
    <property type="protein sequence ID" value="OGD66935.1"/>
    <property type="molecule type" value="Genomic_DNA"/>
</dbReference>
<feature type="transmembrane region" description="Helical" evidence="1">
    <location>
        <begin position="64"/>
        <end position="87"/>
    </location>
</feature>
<proteinExistence type="predicted"/>
<keyword evidence="1" id="KW-1133">Transmembrane helix</keyword>
<gene>
    <name evidence="2" type="ORF">A3F08_00560</name>
</gene>
<dbReference type="STRING" id="1797469.A3F08_00560"/>
<evidence type="ECO:0000313" key="3">
    <source>
        <dbReference type="Proteomes" id="UP000176451"/>
    </source>
</evidence>